<dbReference type="OMA" id="TCYFCSG"/>
<dbReference type="KEGG" id="ffu:CLAFUR5_01589"/>
<dbReference type="CDD" id="cd00472">
    <property type="entry name" value="Ribosomal_L24e_L24"/>
    <property type="match status" value="1"/>
</dbReference>
<evidence type="ECO:0000313" key="7">
    <source>
        <dbReference type="Proteomes" id="UP000756132"/>
    </source>
</evidence>
<reference evidence="6" key="1">
    <citation type="submission" date="2021-12" db="EMBL/GenBank/DDBJ databases">
        <authorList>
            <person name="Zaccaron A."/>
            <person name="Stergiopoulos I."/>
        </authorList>
    </citation>
    <scope>NUCLEOTIDE SEQUENCE</scope>
    <source>
        <strain evidence="6">Race5_Kim</strain>
    </source>
</reference>
<dbReference type="PANTHER" id="PTHR10792:SF8">
    <property type="entry name" value="RIBOSOME BIOGENESIS PROTEIN RLP24-RELATED"/>
    <property type="match status" value="1"/>
</dbReference>
<reference evidence="6" key="2">
    <citation type="journal article" date="2022" name="Microb. Genom.">
        <title>A chromosome-scale genome assembly of the tomato pathogen Cladosporium fulvum reveals a compartmentalized genome architecture and the presence of a dispensable chromosome.</title>
        <authorList>
            <person name="Zaccaron A.Z."/>
            <person name="Chen L.H."/>
            <person name="Samaras A."/>
            <person name="Stergiopoulos I."/>
        </authorList>
    </citation>
    <scope>NUCLEOTIDE SEQUENCE</scope>
    <source>
        <strain evidence="6">Race5_Kim</strain>
    </source>
</reference>
<dbReference type="RefSeq" id="XP_047755165.1">
    <property type="nucleotide sequence ID" value="XM_047900737.1"/>
</dbReference>
<dbReference type="GO" id="GO:1902626">
    <property type="term" value="P:assembly of large subunit precursor of preribosome"/>
    <property type="evidence" value="ECO:0007669"/>
    <property type="project" value="UniProtKB-ARBA"/>
</dbReference>
<sequence>MRIETCYFCSSPCYPSKGITFVRNDAKVFKFCKSKCHKNFKMKRNPRKLAWTKAFRRAHGKEMTVDSTLAFAQRRNIPVRYNRDLVATTLQAMQRVSEIRARRERQFYKNRMKGNKAKQLEADRKLVEENQHLLPPQYRDQVVDVLQEVPPTKEGMDMEEDELDLEEQETLKPSKEKLKQKRKQRLVRGQGVEEMDVDE</sequence>
<dbReference type="GeneID" id="71981467"/>
<keyword evidence="7" id="KW-1185">Reference proteome</keyword>
<dbReference type="InterPro" id="IPR000988">
    <property type="entry name" value="Ribosomal_eL24-rel_N"/>
</dbReference>
<dbReference type="AlphaFoldDB" id="A0A9Q8P2I4"/>
<dbReference type="InterPro" id="IPR038630">
    <property type="entry name" value="L24e/L24_sf"/>
</dbReference>
<dbReference type="SMART" id="SM00746">
    <property type="entry name" value="TRASH"/>
    <property type="match status" value="1"/>
</dbReference>
<protein>
    <recommendedName>
        <fullName evidence="2">Ribosome biogenesis protein RLP24</fullName>
    </recommendedName>
</protein>
<organism evidence="6 7">
    <name type="scientific">Passalora fulva</name>
    <name type="common">Tomato leaf mold</name>
    <name type="synonym">Cladosporium fulvum</name>
    <dbReference type="NCBI Taxonomy" id="5499"/>
    <lineage>
        <taxon>Eukaryota</taxon>
        <taxon>Fungi</taxon>
        <taxon>Dikarya</taxon>
        <taxon>Ascomycota</taxon>
        <taxon>Pezizomycotina</taxon>
        <taxon>Dothideomycetes</taxon>
        <taxon>Dothideomycetidae</taxon>
        <taxon>Mycosphaerellales</taxon>
        <taxon>Mycosphaerellaceae</taxon>
        <taxon>Fulvia</taxon>
    </lineage>
</organism>
<gene>
    <name evidence="6" type="ORF">CLAFUR5_01589</name>
</gene>
<dbReference type="OrthoDB" id="10262490at2759"/>
<dbReference type="Pfam" id="PF01246">
    <property type="entry name" value="Ribosomal_L24e"/>
    <property type="match status" value="1"/>
</dbReference>
<dbReference type="FunFam" id="2.30.170.20:FF:000001">
    <property type="entry name" value="probable ribosome biogenesis protein RLP24"/>
    <property type="match status" value="1"/>
</dbReference>
<proteinExistence type="inferred from homology"/>
<dbReference type="GO" id="GO:0005730">
    <property type="term" value="C:nucleolus"/>
    <property type="evidence" value="ECO:0007669"/>
    <property type="project" value="TreeGrafter"/>
</dbReference>
<evidence type="ECO:0000256" key="1">
    <source>
        <dbReference type="ARBA" id="ARBA00005647"/>
    </source>
</evidence>
<dbReference type="InterPro" id="IPR011017">
    <property type="entry name" value="TRASH_dom"/>
</dbReference>
<feature type="region of interest" description="Disordered" evidence="4">
    <location>
        <begin position="149"/>
        <end position="199"/>
    </location>
</feature>
<dbReference type="GO" id="GO:0003735">
    <property type="term" value="F:structural constituent of ribosome"/>
    <property type="evidence" value="ECO:0007669"/>
    <property type="project" value="InterPro"/>
</dbReference>
<evidence type="ECO:0000259" key="5">
    <source>
        <dbReference type="SMART" id="SM00746"/>
    </source>
</evidence>
<dbReference type="Gene3D" id="2.30.170.20">
    <property type="entry name" value="Ribosomal protein L24e"/>
    <property type="match status" value="1"/>
</dbReference>
<evidence type="ECO:0000256" key="2">
    <source>
        <dbReference type="ARBA" id="ARBA00018397"/>
    </source>
</evidence>
<keyword evidence="3" id="KW-0690">Ribosome biogenesis</keyword>
<accession>A0A9Q8P2I4</accession>
<evidence type="ECO:0000256" key="3">
    <source>
        <dbReference type="ARBA" id="ARBA00022517"/>
    </source>
</evidence>
<evidence type="ECO:0000256" key="4">
    <source>
        <dbReference type="SAM" id="MobiDB-lite"/>
    </source>
</evidence>
<dbReference type="InterPro" id="IPR056366">
    <property type="entry name" value="Ribosomal_eL24"/>
</dbReference>
<dbReference type="PANTHER" id="PTHR10792">
    <property type="entry name" value="60S RIBOSOMAL PROTEIN L24"/>
    <property type="match status" value="1"/>
</dbReference>
<name>A0A9Q8P2I4_PASFU</name>
<evidence type="ECO:0000313" key="6">
    <source>
        <dbReference type="EMBL" id="UJO10799.1"/>
    </source>
</evidence>
<feature type="domain" description="TRASH" evidence="5">
    <location>
        <begin position="6"/>
        <end position="44"/>
    </location>
</feature>
<dbReference type="EMBL" id="CP090163">
    <property type="protein sequence ID" value="UJO10799.1"/>
    <property type="molecule type" value="Genomic_DNA"/>
</dbReference>
<dbReference type="SUPFAM" id="SSF57716">
    <property type="entry name" value="Glucocorticoid receptor-like (DNA-binding domain)"/>
    <property type="match status" value="1"/>
</dbReference>
<comment type="similarity">
    <text evidence="1">Belongs to the eukaryotic ribosomal protein eL24 family.</text>
</comment>
<dbReference type="Proteomes" id="UP000756132">
    <property type="component" value="Chromosome 1"/>
</dbReference>
<feature type="compositionally biased region" description="Acidic residues" evidence="4">
    <location>
        <begin position="157"/>
        <end position="168"/>
    </location>
</feature>